<evidence type="ECO:0000313" key="1">
    <source>
        <dbReference type="EMBL" id="EPX56214.1"/>
    </source>
</evidence>
<sequence length="40" mass="4472">MNHTRPFPGGALVSARGTRVLSSFFRSRRKDGRARLLAND</sequence>
<reference evidence="1" key="1">
    <citation type="submission" date="2013-05" db="EMBL/GenBank/DDBJ databases">
        <title>Genome assembly of Cystobacter fuscus DSM 2262.</title>
        <authorList>
            <person name="Sharma G."/>
            <person name="Khatri I."/>
            <person name="Kaur C."/>
            <person name="Mayilraj S."/>
            <person name="Subramanian S."/>
        </authorList>
    </citation>
    <scope>NUCLEOTIDE SEQUENCE [LARGE SCALE GENOMIC DNA]</scope>
    <source>
        <strain evidence="1">DSM 2262</strain>
    </source>
</reference>
<protein>
    <submittedName>
        <fullName evidence="1">Uncharacterized protein</fullName>
    </submittedName>
</protein>
<name>S9Q4G7_CYSF2</name>
<dbReference type="AlphaFoldDB" id="S9Q4G7"/>
<comment type="caution">
    <text evidence="1">The sequence shown here is derived from an EMBL/GenBank/DDBJ whole genome shotgun (WGS) entry which is preliminary data.</text>
</comment>
<proteinExistence type="predicted"/>
<dbReference type="Proteomes" id="UP000011682">
    <property type="component" value="Unassembled WGS sequence"/>
</dbReference>
<gene>
    <name evidence="1" type="ORF">D187_007556</name>
</gene>
<accession>S9Q4G7</accession>
<organism evidence="1 2">
    <name type="scientific">Cystobacter fuscus (strain ATCC 25194 / DSM 2262 / NBRC 100088 / M29)</name>
    <dbReference type="NCBI Taxonomy" id="1242864"/>
    <lineage>
        <taxon>Bacteria</taxon>
        <taxon>Pseudomonadati</taxon>
        <taxon>Myxococcota</taxon>
        <taxon>Myxococcia</taxon>
        <taxon>Myxococcales</taxon>
        <taxon>Cystobacterineae</taxon>
        <taxon>Archangiaceae</taxon>
        <taxon>Cystobacter</taxon>
    </lineage>
</organism>
<evidence type="ECO:0000313" key="2">
    <source>
        <dbReference type="Proteomes" id="UP000011682"/>
    </source>
</evidence>
<dbReference type="EMBL" id="ANAH02000066">
    <property type="protein sequence ID" value="EPX56214.1"/>
    <property type="molecule type" value="Genomic_DNA"/>
</dbReference>
<keyword evidence="2" id="KW-1185">Reference proteome</keyword>